<dbReference type="AlphaFoldDB" id="A0A918CCK4"/>
<reference evidence="1" key="1">
    <citation type="journal article" date="2014" name="Int. J. Syst. Evol. Microbiol.">
        <title>Complete genome sequence of Corynebacterium casei LMG S-19264T (=DSM 44701T), isolated from a smear-ripened cheese.</title>
        <authorList>
            <consortium name="US DOE Joint Genome Institute (JGI-PGF)"/>
            <person name="Walter F."/>
            <person name="Albersmeier A."/>
            <person name="Kalinowski J."/>
            <person name="Ruckert C."/>
        </authorList>
    </citation>
    <scope>NUCLEOTIDE SEQUENCE</scope>
    <source>
        <strain evidence="1">JCM 31311</strain>
    </source>
</reference>
<sequence>MLEFEPAASGVYVPNSGTTTGSSSSQALVPRFGGASYATQGTEALTLGASAVQAAGLLTIPGTAAWLLGMLSAGASGVNRPFIGPSMLSVAALTALAAGELSSPGLAALLLVGVQLAASGMATPPLFEGTLSLLLGALLPQTSGTVQPTGRASVSLTALAAALSAGNVPFLGKAGVALAPLSPQTTAEVRYLAQLQTTFQALLLSGVGAHQPPLFPGPLVGLLGALLPDTNGQNIAFRGGAADTLAGLVSVLSGFHEPPHFDAPSTLALQALSALLLGERVNPYDPGLPTLTLLAQLSHALELSADLRDELDLIARLDAPLVLQGDL</sequence>
<organism evidence="1 2">
    <name type="scientific">Deinococcus ruber</name>
    <dbReference type="NCBI Taxonomy" id="1848197"/>
    <lineage>
        <taxon>Bacteria</taxon>
        <taxon>Thermotogati</taxon>
        <taxon>Deinococcota</taxon>
        <taxon>Deinococci</taxon>
        <taxon>Deinococcales</taxon>
        <taxon>Deinococcaceae</taxon>
        <taxon>Deinococcus</taxon>
    </lineage>
</organism>
<evidence type="ECO:0000313" key="1">
    <source>
        <dbReference type="EMBL" id="GGR16936.1"/>
    </source>
</evidence>
<gene>
    <name evidence="1" type="ORF">GCM10008957_31970</name>
</gene>
<reference evidence="1" key="2">
    <citation type="submission" date="2020-09" db="EMBL/GenBank/DDBJ databases">
        <authorList>
            <person name="Sun Q."/>
            <person name="Ohkuma M."/>
        </authorList>
    </citation>
    <scope>NUCLEOTIDE SEQUENCE</scope>
    <source>
        <strain evidence="1">JCM 31311</strain>
    </source>
</reference>
<evidence type="ECO:0000313" key="2">
    <source>
        <dbReference type="Proteomes" id="UP000603865"/>
    </source>
</evidence>
<keyword evidence="2" id="KW-1185">Reference proteome</keyword>
<accession>A0A918CCK4</accession>
<proteinExistence type="predicted"/>
<dbReference type="Proteomes" id="UP000603865">
    <property type="component" value="Unassembled WGS sequence"/>
</dbReference>
<comment type="caution">
    <text evidence="1">The sequence shown here is derived from an EMBL/GenBank/DDBJ whole genome shotgun (WGS) entry which is preliminary data.</text>
</comment>
<name>A0A918CCK4_9DEIO</name>
<dbReference type="EMBL" id="BMQL01000019">
    <property type="protein sequence ID" value="GGR16936.1"/>
    <property type="molecule type" value="Genomic_DNA"/>
</dbReference>
<protein>
    <submittedName>
        <fullName evidence="1">Uncharacterized protein</fullName>
    </submittedName>
</protein>